<dbReference type="EMBL" id="QXFX01000445">
    <property type="protein sequence ID" value="KAE9115413.1"/>
    <property type="molecule type" value="Genomic_DNA"/>
</dbReference>
<evidence type="ECO:0000313" key="18">
    <source>
        <dbReference type="Proteomes" id="UP000488956"/>
    </source>
</evidence>
<evidence type="ECO:0000313" key="10">
    <source>
        <dbReference type="Proteomes" id="UP000429523"/>
    </source>
</evidence>
<evidence type="ECO:0000313" key="11">
    <source>
        <dbReference type="Proteomes" id="UP000433483"/>
    </source>
</evidence>
<organism evidence="1 10">
    <name type="scientific">Phytophthora fragariae</name>
    <dbReference type="NCBI Taxonomy" id="53985"/>
    <lineage>
        <taxon>Eukaryota</taxon>
        <taxon>Sar</taxon>
        <taxon>Stramenopiles</taxon>
        <taxon>Oomycota</taxon>
        <taxon>Peronosporomycetes</taxon>
        <taxon>Peronosporales</taxon>
        <taxon>Peronosporaceae</taxon>
        <taxon>Phytophthora</taxon>
    </lineage>
</organism>
<evidence type="ECO:0000313" key="8">
    <source>
        <dbReference type="EMBL" id="KAE9311213.1"/>
    </source>
</evidence>
<evidence type="ECO:0000313" key="6">
    <source>
        <dbReference type="EMBL" id="KAE9236489.1"/>
    </source>
</evidence>
<dbReference type="EMBL" id="QXGE01000482">
    <property type="protein sequence ID" value="KAE9311213.1"/>
    <property type="molecule type" value="Genomic_DNA"/>
</dbReference>
<evidence type="ECO:0000313" key="9">
    <source>
        <dbReference type="EMBL" id="KAE9343771.1"/>
    </source>
</evidence>
<evidence type="ECO:0000313" key="15">
    <source>
        <dbReference type="Proteomes" id="UP000441208"/>
    </source>
</evidence>
<dbReference type="Proteomes" id="UP000433483">
    <property type="component" value="Unassembled WGS sequence"/>
</dbReference>
<evidence type="ECO:0000313" key="1">
    <source>
        <dbReference type="EMBL" id="KAE8939045.1"/>
    </source>
</evidence>
<dbReference type="Proteomes" id="UP000429523">
    <property type="component" value="Unassembled WGS sequence"/>
</dbReference>
<accession>A0A6A3F004</accession>
<sequence length="57" mass="6500">MLVSLILIICAFFAGGASMWYCTVYRTKKKLQQQMPQYEGQVPVMVTPQGPVEYQRA</sequence>
<protein>
    <submittedName>
        <fullName evidence="1">Uncharacterized protein</fullName>
    </submittedName>
</protein>
<dbReference type="EMBL" id="QXGC01000419">
    <property type="protein sequence ID" value="KAE9236489.1"/>
    <property type="molecule type" value="Genomic_DNA"/>
</dbReference>
<dbReference type="Proteomes" id="UP000440732">
    <property type="component" value="Unassembled WGS sequence"/>
</dbReference>
<evidence type="ECO:0000313" key="12">
    <source>
        <dbReference type="Proteomes" id="UP000437068"/>
    </source>
</evidence>
<evidence type="ECO:0000313" key="2">
    <source>
        <dbReference type="EMBL" id="KAE9115385.1"/>
    </source>
</evidence>
<dbReference type="EMBL" id="QXGD01000484">
    <property type="protein sequence ID" value="KAE9237728.1"/>
    <property type="molecule type" value="Genomic_DNA"/>
</dbReference>
<evidence type="ECO:0000313" key="3">
    <source>
        <dbReference type="EMBL" id="KAE9115413.1"/>
    </source>
</evidence>
<evidence type="ECO:0000313" key="5">
    <source>
        <dbReference type="EMBL" id="KAE9214414.1"/>
    </source>
</evidence>
<evidence type="ECO:0000313" key="7">
    <source>
        <dbReference type="EMBL" id="KAE9237728.1"/>
    </source>
</evidence>
<dbReference type="EMBL" id="QXFZ01000464">
    <property type="protein sequence ID" value="KAE9115385.1"/>
    <property type="molecule type" value="Genomic_DNA"/>
</dbReference>
<proteinExistence type="predicted"/>
<evidence type="ECO:0000313" key="13">
    <source>
        <dbReference type="Proteomes" id="UP000440367"/>
    </source>
</evidence>
<dbReference type="EMBL" id="QXFY01000459">
    <property type="protein sequence ID" value="KAE9343771.1"/>
    <property type="molecule type" value="Genomic_DNA"/>
</dbReference>
<dbReference type="Proteomes" id="UP000486351">
    <property type="component" value="Unassembled WGS sequence"/>
</dbReference>
<comment type="caution">
    <text evidence="1">The sequence shown here is derived from an EMBL/GenBank/DDBJ whole genome shotgun (WGS) entry which is preliminary data.</text>
</comment>
<evidence type="ECO:0000313" key="17">
    <source>
        <dbReference type="Proteomes" id="UP000486351"/>
    </source>
</evidence>
<evidence type="ECO:0000313" key="14">
    <source>
        <dbReference type="Proteomes" id="UP000440732"/>
    </source>
</evidence>
<dbReference type="OrthoDB" id="10273019at2759"/>
<dbReference type="EMBL" id="QXGB01000451">
    <property type="protein sequence ID" value="KAE9214414.1"/>
    <property type="molecule type" value="Genomic_DNA"/>
</dbReference>
<evidence type="ECO:0000313" key="16">
    <source>
        <dbReference type="Proteomes" id="UP000476176"/>
    </source>
</evidence>
<dbReference type="EMBL" id="QXGA01000437">
    <property type="protein sequence ID" value="KAE9145949.1"/>
    <property type="molecule type" value="Genomic_DNA"/>
</dbReference>
<dbReference type="Proteomes" id="UP000488956">
    <property type="component" value="Unassembled WGS sequence"/>
</dbReference>
<dbReference type="Proteomes" id="UP000476176">
    <property type="component" value="Unassembled WGS sequence"/>
</dbReference>
<dbReference type="AlphaFoldDB" id="A0A6A3F004"/>
<dbReference type="Proteomes" id="UP000441208">
    <property type="component" value="Unassembled WGS sequence"/>
</dbReference>
<evidence type="ECO:0000313" key="4">
    <source>
        <dbReference type="EMBL" id="KAE9145949.1"/>
    </source>
</evidence>
<dbReference type="Proteomes" id="UP000440367">
    <property type="component" value="Unassembled WGS sequence"/>
</dbReference>
<name>A0A6A3F004_9STRA</name>
<dbReference type="Proteomes" id="UP000437068">
    <property type="component" value="Unassembled WGS sequence"/>
</dbReference>
<reference evidence="10 11" key="1">
    <citation type="submission" date="2018-08" db="EMBL/GenBank/DDBJ databases">
        <title>Genomic investigation of the strawberry pathogen Phytophthora fragariae indicates pathogenicity is determined by transcriptional variation in three key races.</title>
        <authorList>
            <person name="Adams T.M."/>
            <person name="Armitage A.D."/>
            <person name="Sobczyk M.K."/>
            <person name="Bates H.J."/>
            <person name="Dunwell J.M."/>
            <person name="Nellist C.F."/>
            <person name="Harrison R.J."/>
        </authorList>
    </citation>
    <scope>NUCLEOTIDE SEQUENCE [LARGE SCALE GENOMIC DNA]</scope>
    <source>
        <strain evidence="8 12">A4</strain>
        <strain evidence="7 13">BC-1</strain>
        <strain evidence="6 16">BC-23</strain>
        <strain evidence="5 11">NOV-27</strain>
        <strain evidence="4 14">NOV-5</strain>
        <strain evidence="2 15">NOV-71</strain>
        <strain evidence="9 17">NOV-77</strain>
        <strain evidence="1 10">NOV-9</strain>
        <strain evidence="3 18">ONT-3</strain>
    </source>
</reference>
<gene>
    <name evidence="8" type="ORF">PF001_g9827</name>
    <name evidence="7" type="ORF">PF002_g10863</name>
    <name evidence="6" type="ORF">PF004_g8842</name>
    <name evidence="5" type="ORF">PF005_g9839</name>
    <name evidence="4" type="ORF">PF006_g9248</name>
    <name evidence="2" type="ORF">PF007_g10047</name>
    <name evidence="9" type="ORF">PF008_g9530</name>
    <name evidence="1" type="ORF">PF009_g11102</name>
    <name evidence="3" type="ORF">PF010_g9343</name>
</gene>
<dbReference type="EMBL" id="QXGF01000516">
    <property type="protein sequence ID" value="KAE8939045.1"/>
    <property type="molecule type" value="Genomic_DNA"/>
</dbReference>
<keyword evidence="11" id="KW-1185">Reference proteome</keyword>